<feature type="compositionally biased region" description="Low complexity" evidence="1">
    <location>
        <begin position="150"/>
        <end position="167"/>
    </location>
</feature>
<feature type="compositionally biased region" description="Polar residues" evidence="1">
    <location>
        <begin position="172"/>
        <end position="181"/>
    </location>
</feature>
<feature type="region of interest" description="Disordered" evidence="1">
    <location>
        <begin position="131"/>
        <end position="181"/>
    </location>
</feature>
<organism evidence="2 3">
    <name type="scientific">Kitasatospora phosalacinea</name>
    <dbReference type="NCBI Taxonomy" id="2065"/>
    <lineage>
        <taxon>Bacteria</taxon>
        <taxon>Bacillati</taxon>
        <taxon>Actinomycetota</taxon>
        <taxon>Actinomycetes</taxon>
        <taxon>Kitasatosporales</taxon>
        <taxon>Streptomycetaceae</taxon>
        <taxon>Kitasatospora</taxon>
    </lineage>
</organism>
<protein>
    <submittedName>
        <fullName evidence="2">Uncharacterized protein</fullName>
    </submittedName>
</protein>
<dbReference type="RefSeq" id="WP_033253109.1">
    <property type="nucleotide sequence ID" value="NZ_BSRX01000048.1"/>
</dbReference>
<dbReference type="OrthoDB" id="9978024at2"/>
<evidence type="ECO:0000313" key="3">
    <source>
        <dbReference type="Proteomes" id="UP001165143"/>
    </source>
</evidence>
<dbReference type="EMBL" id="BSRX01000048">
    <property type="protein sequence ID" value="GLW58201.1"/>
    <property type="molecule type" value="Genomic_DNA"/>
</dbReference>
<dbReference type="AlphaFoldDB" id="A0A9W6PNU6"/>
<feature type="compositionally biased region" description="Polar residues" evidence="1">
    <location>
        <begin position="131"/>
        <end position="149"/>
    </location>
</feature>
<gene>
    <name evidence="2" type="ORF">Kpho01_62120</name>
</gene>
<comment type="caution">
    <text evidence="2">The sequence shown here is derived from an EMBL/GenBank/DDBJ whole genome shotgun (WGS) entry which is preliminary data.</text>
</comment>
<proteinExistence type="predicted"/>
<reference evidence="2" key="1">
    <citation type="submission" date="2023-02" db="EMBL/GenBank/DDBJ databases">
        <title>Kitasatospora phosalacinea NBRC 14362.</title>
        <authorList>
            <person name="Ichikawa N."/>
            <person name="Sato H."/>
            <person name="Tonouchi N."/>
        </authorList>
    </citation>
    <scope>NUCLEOTIDE SEQUENCE</scope>
    <source>
        <strain evidence="2">NBRC 14362</strain>
    </source>
</reference>
<accession>A0A9W6PNU6</accession>
<name>A0A9W6PNU6_9ACTN</name>
<sequence length="181" mass="19462">MNAGPARGPAPARTVDGAPAFAGRLIVMERLGLDTYDMPDRHPEPGELRTLAQLVRRQANRVDDADDQLRRLAASAITRLERTRDGDHRDAQPWGLLRTLAADIETLAARYALSVEQLGCDLHTYRQAVERSTGTEQHSRAQAAQVRSSTAAAPDTPPTTAAPGTRIPSPPGTATTVAPTR</sequence>
<evidence type="ECO:0000313" key="2">
    <source>
        <dbReference type="EMBL" id="GLW58201.1"/>
    </source>
</evidence>
<dbReference type="Proteomes" id="UP001165143">
    <property type="component" value="Unassembled WGS sequence"/>
</dbReference>
<evidence type="ECO:0000256" key="1">
    <source>
        <dbReference type="SAM" id="MobiDB-lite"/>
    </source>
</evidence>